<keyword evidence="9" id="KW-0812">Transmembrane</keyword>
<dbReference type="PANTHER" id="PTHR43895">
    <property type="entry name" value="CALCIUM/CALMODULIN-DEPENDENT PROTEIN KINASE KINASE-RELATED"/>
    <property type="match status" value="1"/>
</dbReference>
<protein>
    <recommendedName>
        <fullName evidence="1">non-specific serine/threonine protein kinase</fullName>
        <ecNumber evidence="1">2.7.11.1</ecNumber>
    </recommendedName>
</protein>
<evidence type="ECO:0000256" key="9">
    <source>
        <dbReference type="SAM" id="Phobius"/>
    </source>
</evidence>
<dbReference type="Gene3D" id="1.10.510.10">
    <property type="entry name" value="Transferase(Phosphotransferase) domain 1"/>
    <property type="match status" value="1"/>
</dbReference>
<keyword evidence="9" id="KW-0472">Membrane</keyword>
<evidence type="ECO:0000256" key="5">
    <source>
        <dbReference type="ARBA" id="ARBA00022777"/>
    </source>
</evidence>
<keyword evidence="2" id="KW-0723">Serine/threonine-protein kinase</keyword>
<feature type="domain" description="Protein kinase" evidence="10">
    <location>
        <begin position="8"/>
        <end position="265"/>
    </location>
</feature>
<evidence type="ECO:0000256" key="7">
    <source>
        <dbReference type="ARBA" id="ARBA00047899"/>
    </source>
</evidence>
<evidence type="ECO:0000256" key="8">
    <source>
        <dbReference type="ARBA" id="ARBA00048679"/>
    </source>
</evidence>
<dbReference type="PROSITE" id="PS50011">
    <property type="entry name" value="PROTEIN_KINASE_DOM"/>
    <property type="match status" value="1"/>
</dbReference>
<accession>A0A1M5Q3M4</accession>
<evidence type="ECO:0000256" key="6">
    <source>
        <dbReference type="ARBA" id="ARBA00022840"/>
    </source>
</evidence>
<dbReference type="RefSeq" id="WP_084120303.1">
    <property type="nucleotide sequence ID" value="NZ_BAABCH010000095.1"/>
</dbReference>
<sequence>MEFIGNRYEILNEEDSIESDKIYIARDVYENKKVLLKVINHNKHISEDFMSNLIDESTMLGETNSPYILKILDVGMHCTEEYTLYYIVSEYTDGIILKNLISGNYLHIEGIVNISTQIVKALEFAHNYNFYHGSLRTDNIIVDSQYRVKVCDFGLVKANKGVYLRSSEDIRYMTPHQLCVDYTDKESDFFTLGVILFEMIFKKFPFEIYNSEKEMLKSINKGVSWIDAVAVNGNDDIINVAKKLLERTDKYLSTQEIILDLSKIMYNKANIDDEEESDLDFEDISNKKGSLRKGIIGISLLILVSIIITGCFII</sequence>
<dbReference type="EMBL" id="FQWX01000018">
    <property type="protein sequence ID" value="SHH08411.1"/>
    <property type="molecule type" value="Genomic_DNA"/>
</dbReference>
<dbReference type="Pfam" id="PF00069">
    <property type="entry name" value="Pkinase"/>
    <property type="match status" value="1"/>
</dbReference>
<keyword evidence="12" id="KW-1185">Reference proteome</keyword>
<feature type="transmembrane region" description="Helical" evidence="9">
    <location>
        <begin position="294"/>
        <end position="313"/>
    </location>
</feature>
<comment type="catalytic activity">
    <reaction evidence="8">
        <text>L-seryl-[protein] + ATP = O-phospho-L-seryl-[protein] + ADP + H(+)</text>
        <dbReference type="Rhea" id="RHEA:17989"/>
        <dbReference type="Rhea" id="RHEA-COMP:9863"/>
        <dbReference type="Rhea" id="RHEA-COMP:11604"/>
        <dbReference type="ChEBI" id="CHEBI:15378"/>
        <dbReference type="ChEBI" id="CHEBI:29999"/>
        <dbReference type="ChEBI" id="CHEBI:30616"/>
        <dbReference type="ChEBI" id="CHEBI:83421"/>
        <dbReference type="ChEBI" id="CHEBI:456216"/>
        <dbReference type="EC" id="2.7.11.1"/>
    </reaction>
</comment>
<keyword evidence="9" id="KW-1133">Transmembrane helix</keyword>
<gene>
    <name evidence="11" type="ORF">SAMN04488530_11811</name>
</gene>
<organism evidence="11 12">
    <name type="scientific">Asaccharospora irregularis DSM 2635</name>
    <dbReference type="NCBI Taxonomy" id="1121321"/>
    <lineage>
        <taxon>Bacteria</taxon>
        <taxon>Bacillati</taxon>
        <taxon>Bacillota</taxon>
        <taxon>Clostridia</taxon>
        <taxon>Peptostreptococcales</taxon>
        <taxon>Peptostreptococcaceae</taxon>
        <taxon>Asaccharospora</taxon>
    </lineage>
</organism>
<keyword evidence="3" id="KW-0808">Transferase</keyword>
<dbReference type="EC" id="2.7.11.1" evidence="1"/>
<dbReference type="GO" id="GO:0007165">
    <property type="term" value="P:signal transduction"/>
    <property type="evidence" value="ECO:0007669"/>
    <property type="project" value="TreeGrafter"/>
</dbReference>
<name>A0A1M5Q3M4_9FIRM</name>
<dbReference type="STRING" id="1121321.SAMN04488530_11811"/>
<reference evidence="12" key="1">
    <citation type="submission" date="2016-11" db="EMBL/GenBank/DDBJ databases">
        <authorList>
            <person name="Varghese N."/>
            <person name="Submissions S."/>
        </authorList>
    </citation>
    <scope>NUCLEOTIDE SEQUENCE [LARGE SCALE GENOMIC DNA]</scope>
    <source>
        <strain evidence="12">DSM 2635</strain>
    </source>
</reference>
<dbReference type="OrthoDB" id="9786339at2"/>
<keyword evidence="4" id="KW-0547">Nucleotide-binding</keyword>
<proteinExistence type="predicted"/>
<evidence type="ECO:0000313" key="12">
    <source>
        <dbReference type="Proteomes" id="UP000243255"/>
    </source>
</evidence>
<dbReference type="GO" id="GO:0005524">
    <property type="term" value="F:ATP binding"/>
    <property type="evidence" value="ECO:0007669"/>
    <property type="project" value="UniProtKB-KW"/>
</dbReference>
<evidence type="ECO:0000256" key="1">
    <source>
        <dbReference type="ARBA" id="ARBA00012513"/>
    </source>
</evidence>
<evidence type="ECO:0000256" key="4">
    <source>
        <dbReference type="ARBA" id="ARBA00022741"/>
    </source>
</evidence>
<dbReference type="GO" id="GO:0004674">
    <property type="term" value="F:protein serine/threonine kinase activity"/>
    <property type="evidence" value="ECO:0007669"/>
    <property type="project" value="UniProtKB-KW"/>
</dbReference>
<dbReference type="AlphaFoldDB" id="A0A1M5Q3M4"/>
<keyword evidence="5 11" id="KW-0418">Kinase</keyword>
<evidence type="ECO:0000313" key="11">
    <source>
        <dbReference type="EMBL" id="SHH08411.1"/>
    </source>
</evidence>
<dbReference type="SUPFAM" id="SSF56112">
    <property type="entry name" value="Protein kinase-like (PK-like)"/>
    <property type="match status" value="1"/>
</dbReference>
<keyword evidence="6" id="KW-0067">ATP-binding</keyword>
<dbReference type="PANTHER" id="PTHR43895:SF32">
    <property type="entry name" value="SERINE_THREONINE-PROTEIN KINASE CHK1"/>
    <property type="match status" value="1"/>
</dbReference>
<evidence type="ECO:0000256" key="2">
    <source>
        <dbReference type="ARBA" id="ARBA00022527"/>
    </source>
</evidence>
<evidence type="ECO:0000259" key="10">
    <source>
        <dbReference type="PROSITE" id="PS50011"/>
    </source>
</evidence>
<evidence type="ECO:0000256" key="3">
    <source>
        <dbReference type="ARBA" id="ARBA00022679"/>
    </source>
</evidence>
<dbReference type="InterPro" id="IPR000719">
    <property type="entry name" value="Prot_kinase_dom"/>
</dbReference>
<dbReference type="InterPro" id="IPR011009">
    <property type="entry name" value="Kinase-like_dom_sf"/>
</dbReference>
<comment type="catalytic activity">
    <reaction evidence="7">
        <text>L-threonyl-[protein] + ATP = O-phospho-L-threonyl-[protein] + ADP + H(+)</text>
        <dbReference type="Rhea" id="RHEA:46608"/>
        <dbReference type="Rhea" id="RHEA-COMP:11060"/>
        <dbReference type="Rhea" id="RHEA-COMP:11605"/>
        <dbReference type="ChEBI" id="CHEBI:15378"/>
        <dbReference type="ChEBI" id="CHEBI:30013"/>
        <dbReference type="ChEBI" id="CHEBI:30616"/>
        <dbReference type="ChEBI" id="CHEBI:61977"/>
        <dbReference type="ChEBI" id="CHEBI:456216"/>
        <dbReference type="EC" id="2.7.11.1"/>
    </reaction>
</comment>
<dbReference type="Proteomes" id="UP000243255">
    <property type="component" value="Unassembled WGS sequence"/>
</dbReference>